<evidence type="ECO:0000256" key="1">
    <source>
        <dbReference type="SAM" id="MobiDB-lite"/>
    </source>
</evidence>
<feature type="compositionally biased region" description="Basic and acidic residues" evidence="1">
    <location>
        <begin position="302"/>
        <end position="318"/>
    </location>
</feature>
<dbReference type="Ensembl" id="ENSPLAT00000031842.1">
    <property type="protein sequence ID" value="ENSPLAP00000031232.1"/>
    <property type="gene ID" value="ENSPLAG00000023067.1"/>
</dbReference>
<proteinExistence type="predicted"/>
<feature type="compositionally biased region" description="Basic residues" evidence="1">
    <location>
        <begin position="289"/>
        <end position="300"/>
    </location>
</feature>
<reference evidence="2" key="1">
    <citation type="submission" date="2025-08" db="UniProtKB">
        <authorList>
            <consortium name="Ensembl"/>
        </authorList>
    </citation>
    <scope>IDENTIFICATION</scope>
</reference>
<dbReference type="AlphaFoldDB" id="A0A3B3W1W9"/>
<feature type="region of interest" description="Disordered" evidence="1">
    <location>
        <begin position="98"/>
        <end position="132"/>
    </location>
</feature>
<accession>A0A3B3W1W9</accession>
<feature type="compositionally biased region" description="Polar residues" evidence="1">
    <location>
        <begin position="102"/>
        <end position="122"/>
    </location>
</feature>
<reference evidence="2" key="2">
    <citation type="submission" date="2025-09" db="UniProtKB">
        <authorList>
            <consortium name="Ensembl"/>
        </authorList>
    </citation>
    <scope>IDENTIFICATION</scope>
</reference>
<evidence type="ECO:0000313" key="3">
    <source>
        <dbReference type="Proteomes" id="UP000261500"/>
    </source>
</evidence>
<sequence length="361" mass="41219">MSLPGSYRPERNKITVDEDIDRCLDLNISRAREEVIQTSSSQNTQFTNVQRDIFPSSNKGMPSYLTSPATLVNRSFTVDNSNDSLDWLPICQRGSEEESTKKYSSASSTFQGSGESLFSTSSEGKHMSSIPGLGGYDIKRPAKFVPPPEPIRPKYTSESASNILLQFGLEKEDLEHLISYPEDQITPENLPFILREIKLEKEKKTATAVQSNPYSATQPIRSMGEKDKFIPSMGERGPVKVIDYGHSSKSEKTSFQNSKRILWPRSDSYDRQTLSRYRSRSRSYDRLSSPKRREAKRSSPRRSYERRSSPRRSYEKRSSPRRSHERRSSGERSVSGHRRSRSADRLAKRILGKKGLNIKEF</sequence>
<dbReference type="GeneTree" id="ENSGT01120000272067"/>
<organism evidence="2 3">
    <name type="scientific">Poecilia latipinna</name>
    <name type="common">sailfin molly</name>
    <dbReference type="NCBI Taxonomy" id="48699"/>
    <lineage>
        <taxon>Eukaryota</taxon>
        <taxon>Metazoa</taxon>
        <taxon>Chordata</taxon>
        <taxon>Craniata</taxon>
        <taxon>Vertebrata</taxon>
        <taxon>Euteleostomi</taxon>
        <taxon>Actinopterygii</taxon>
        <taxon>Neopterygii</taxon>
        <taxon>Teleostei</taxon>
        <taxon>Neoteleostei</taxon>
        <taxon>Acanthomorphata</taxon>
        <taxon>Ovalentaria</taxon>
        <taxon>Atherinomorphae</taxon>
        <taxon>Cyprinodontiformes</taxon>
        <taxon>Poeciliidae</taxon>
        <taxon>Poeciliinae</taxon>
        <taxon>Poecilia</taxon>
    </lineage>
</organism>
<protein>
    <submittedName>
        <fullName evidence="2">Zinc finger protein 638-like</fullName>
    </submittedName>
</protein>
<keyword evidence="3" id="KW-1185">Reference proteome</keyword>
<dbReference type="Proteomes" id="UP000261500">
    <property type="component" value="Unplaced"/>
</dbReference>
<feature type="region of interest" description="Disordered" evidence="1">
    <location>
        <begin position="272"/>
        <end position="361"/>
    </location>
</feature>
<evidence type="ECO:0000313" key="2">
    <source>
        <dbReference type="Ensembl" id="ENSPLAP00000031232.1"/>
    </source>
</evidence>
<name>A0A3B3W1W9_9TELE</name>